<name>A0ABN8F4D4_9BACT</name>
<reference evidence="1" key="1">
    <citation type="submission" date="2021-12" db="EMBL/GenBank/DDBJ databases">
        <authorList>
            <person name="Rodrigo-Torres L."/>
            <person name="Arahal R. D."/>
            <person name="Lucena T."/>
        </authorList>
    </citation>
    <scope>NUCLEOTIDE SEQUENCE</scope>
    <source>
        <strain evidence="1">CECT 8419</strain>
    </source>
</reference>
<evidence type="ECO:0000313" key="2">
    <source>
        <dbReference type="Proteomes" id="UP000837803"/>
    </source>
</evidence>
<dbReference type="Pfam" id="PF11013">
    <property type="entry name" value="DUF2851"/>
    <property type="match status" value="1"/>
</dbReference>
<dbReference type="Proteomes" id="UP000837803">
    <property type="component" value="Unassembled WGS sequence"/>
</dbReference>
<comment type="caution">
    <text evidence="1">The sequence shown here is derived from an EMBL/GenBank/DDBJ whole genome shotgun (WGS) entry which is preliminary data.</text>
</comment>
<keyword evidence="2" id="KW-1185">Reference proteome</keyword>
<evidence type="ECO:0000313" key="1">
    <source>
        <dbReference type="EMBL" id="CAH1001793.1"/>
    </source>
</evidence>
<sequence>MREDFLHYLWRLARFDLRQLRTTEGEALTIQQFGTHNTDAGPDFGAARLRIGGLQWAGKVEMHLRSSEWYTHGHETDPAYDGVILHVVLEEDTIVYRRDGSRIPCLELRDRIPAGIRTTYWRLMHQSDWVPCQSQLDTVADPLRAIWLQRMLVERLGRRATDFAQRLEATQRDWEEAFYHGVARAMGGKVNAQAMEMLARSVPLRVLLRHKHSLLQLEALLFGQSGLLPKREAGEDPYHTRLRQEYELLRVKHELRPLPATAWRFLRMRPNNFPTLRIAQLACLYHRSGQLFGKALAAADVGELRQMFVVSLSNYWRTHYRFGAEAETSERRLGASTVRSILINAVAPAYFTYGGLRNDDRYRDRALEVLEALPPESNAVITKWRALGWSATSAGESQALLEMKHTYCDQRRCTSCAVGCAILNRPDAGQQLRTEVREPVRIYRSVG</sequence>
<dbReference type="RefSeq" id="WP_238751646.1">
    <property type="nucleotide sequence ID" value="NZ_CAKLPZ010000003.1"/>
</dbReference>
<dbReference type="InterPro" id="IPR021272">
    <property type="entry name" value="DUF2851"/>
</dbReference>
<evidence type="ECO:0008006" key="3">
    <source>
        <dbReference type="Google" id="ProtNLM"/>
    </source>
</evidence>
<protein>
    <recommendedName>
        <fullName evidence="3">DUF2851 family protein</fullName>
    </recommendedName>
</protein>
<proteinExistence type="predicted"/>
<organism evidence="1 2">
    <name type="scientific">Neolewinella maritima</name>
    <dbReference type="NCBI Taxonomy" id="1383882"/>
    <lineage>
        <taxon>Bacteria</taxon>
        <taxon>Pseudomonadati</taxon>
        <taxon>Bacteroidota</taxon>
        <taxon>Saprospiria</taxon>
        <taxon>Saprospirales</taxon>
        <taxon>Lewinellaceae</taxon>
        <taxon>Neolewinella</taxon>
    </lineage>
</organism>
<dbReference type="EMBL" id="CAKLPZ010000003">
    <property type="protein sequence ID" value="CAH1001793.1"/>
    <property type="molecule type" value="Genomic_DNA"/>
</dbReference>
<accession>A0ABN8F4D4</accession>
<gene>
    <name evidence="1" type="ORF">LEM8419_02700</name>
</gene>